<feature type="non-terminal residue" evidence="7">
    <location>
        <position position="256"/>
    </location>
</feature>
<dbReference type="InterPro" id="IPR012393">
    <property type="entry name" value="Tricorn_protease"/>
</dbReference>
<dbReference type="GO" id="GO:0008236">
    <property type="term" value="F:serine-type peptidase activity"/>
    <property type="evidence" value="ECO:0007669"/>
    <property type="project" value="UniProtKB-KW"/>
</dbReference>
<evidence type="ECO:0000256" key="5">
    <source>
        <dbReference type="ARBA" id="ARBA00022801"/>
    </source>
</evidence>
<dbReference type="Gene3D" id="2.130.10.10">
    <property type="entry name" value="YVTN repeat-like/Quinoprotein amine dehydrogenase"/>
    <property type="match status" value="1"/>
</dbReference>
<dbReference type="SUPFAM" id="SSF82171">
    <property type="entry name" value="DPP6 N-terminal domain-like"/>
    <property type="match status" value="1"/>
</dbReference>
<dbReference type="Pfam" id="PF26550">
    <property type="entry name" value="Tricorn_2nd"/>
    <property type="match status" value="1"/>
</dbReference>
<comment type="caution">
    <text evidence="7">The sequence shown here is derived from an EMBL/GenBank/DDBJ whole genome shotgun (WGS) entry which is preliminary data.</text>
</comment>
<keyword evidence="3" id="KW-0963">Cytoplasm</keyword>
<comment type="subcellular location">
    <subcellularLocation>
        <location evidence="1">Cytoplasm</location>
    </subcellularLocation>
</comment>
<organism evidence="7">
    <name type="scientific">marine sediment metagenome</name>
    <dbReference type="NCBI Taxonomy" id="412755"/>
    <lineage>
        <taxon>unclassified sequences</taxon>
        <taxon>metagenomes</taxon>
        <taxon>ecological metagenomes</taxon>
    </lineage>
</organism>
<dbReference type="GO" id="GO:0006508">
    <property type="term" value="P:proteolysis"/>
    <property type="evidence" value="ECO:0007669"/>
    <property type="project" value="UniProtKB-KW"/>
</dbReference>
<evidence type="ECO:0000256" key="6">
    <source>
        <dbReference type="ARBA" id="ARBA00022825"/>
    </source>
</evidence>
<gene>
    <name evidence="7" type="ORF">S03H2_53822</name>
</gene>
<protein>
    <recommendedName>
        <fullName evidence="8">Dipeptidylpeptidase IV N-terminal domain-containing protein</fullName>
    </recommendedName>
</protein>
<evidence type="ECO:0008006" key="8">
    <source>
        <dbReference type="Google" id="ProtNLM"/>
    </source>
</evidence>
<name>X1I8Z0_9ZZZZ</name>
<sequence>KFPSKGKEYIVFENGGFIYKFDIKSKTAEKVRITIADDFAFGRSEIKDARKMIRDWQPSPNGERIVFSARGDIFSVPAKHGITLNLTESSGVHERNASWSPNGKYIAYISDKTGEFEIYIQKQDGSSNSIQITQNSNTYIFGFEWSPDSKNILFNDKKQRLCLIDIETKKVTLIDQSDQAPRFSYNWSPDSKWITYTKAEKEMTKIRLYDVQAKKSYEVTEGWYSSTNPGFSSNGKYLVFTSARDFSPMYSRTEWN</sequence>
<keyword evidence="4" id="KW-0645">Protease</keyword>
<dbReference type="PANTHER" id="PTHR43253">
    <property type="entry name" value="TRICORN PROTEASE HOMOLOG 2-RELATED"/>
    <property type="match status" value="1"/>
</dbReference>
<comment type="similarity">
    <text evidence="2">Belongs to the peptidase S41B family.</text>
</comment>
<proteinExistence type="inferred from homology"/>
<evidence type="ECO:0000256" key="1">
    <source>
        <dbReference type="ARBA" id="ARBA00004496"/>
    </source>
</evidence>
<keyword evidence="5" id="KW-0378">Hydrolase</keyword>
<dbReference type="AlphaFoldDB" id="X1I8Z0"/>
<accession>X1I8Z0</accession>
<evidence type="ECO:0000313" key="7">
    <source>
        <dbReference type="EMBL" id="GAH62554.1"/>
    </source>
</evidence>
<dbReference type="GO" id="GO:0005737">
    <property type="term" value="C:cytoplasm"/>
    <property type="evidence" value="ECO:0007669"/>
    <property type="project" value="UniProtKB-SubCell"/>
</dbReference>
<evidence type="ECO:0000256" key="3">
    <source>
        <dbReference type="ARBA" id="ARBA00022490"/>
    </source>
</evidence>
<keyword evidence="6" id="KW-0720">Serine protease</keyword>
<reference evidence="7" key="1">
    <citation type="journal article" date="2014" name="Front. Microbiol.">
        <title>High frequency of phylogenetically diverse reductive dehalogenase-homologous genes in deep subseafloor sedimentary metagenomes.</title>
        <authorList>
            <person name="Kawai M."/>
            <person name="Futagami T."/>
            <person name="Toyoda A."/>
            <person name="Takaki Y."/>
            <person name="Nishi S."/>
            <person name="Hori S."/>
            <person name="Arai W."/>
            <person name="Tsubouchi T."/>
            <person name="Morono Y."/>
            <person name="Uchiyama I."/>
            <person name="Ito T."/>
            <person name="Fujiyama A."/>
            <person name="Inagaki F."/>
            <person name="Takami H."/>
        </authorList>
    </citation>
    <scope>NUCLEOTIDE SEQUENCE</scope>
    <source>
        <strain evidence="7">Expedition CK06-06</strain>
    </source>
</reference>
<dbReference type="EMBL" id="BARU01034273">
    <property type="protein sequence ID" value="GAH62554.1"/>
    <property type="molecule type" value="Genomic_DNA"/>
</dbReference>
<feature type="non-terminal residue" evidence="7">
    <location>
        <position position="1"/>
    </location>
</feature>
<evidence type="ECO:0000256" key="4">
    <source>
        <dbReference type="ARBA" id="ARBA00022670"/>
    </source>
</evidence>
<evidence type="ECO:0000256" key="2">
    <source>
        <dbReference type="ARBA" id="ARBA00008524"/>
    </source>
</evidence>
<dbReference type="InterPro" id="IPR015943">
    <property type="entry name" value="WD40/YVTN_repeat-like_dom_sf"/>
</dbReference>
<dbReference type="PANTHER" id="PTHR43253:SF1">
    <property type="entry name" value="TRICORN PROTEASE HOMOLOG 2-RELATED"/>
    <property type="match status" value="1"/>
</dbReference>